<evidence type="ECO:0000256" key="2">
    <source>
        <dbReference type="ARBA" id="ARBA00010838"/>
    </source>
</evidence>
<evidence type="ECO:0000256" key="1">
    <source>
        <dbReference type="ARBA" id="ARBA00004229"/>
    </source>
</evidence>
<comment type="subcellular location">
    <subcellularLocation>
        <location evidence="1">Plastid</location>
        <location evidence="1">Chloroplast</location>
    </subcellularLocation>
</comment>
<evidence type="ECO:0000256" key="5">
    <source>
        <dbReference type="ARBA" id="ARBA00022640"/>
    </source>
</evidence>
<evidence type="ECO:0000256" key="15">
    <source>
        <dbReference type="SAM" id="MobiDB-lite"/>
    </source>
</evidence>
<dbReference type="GO" id="GO:0005975">
    <property type="term" value="P:carbohydrate metabolic process"/>
    <property type="evidence" value="ECO:0007669"/>
    <property type="project" value="InterPro"/>
</dbReference>
<evidence type="ECO:0000256" key="12">
    <source>
        <dbReference type="PROSITE-ProRule" id="PRU10055"/>
    </source>
</evidence>
<feature type="active site" description="Nucleophile" evidence="12">
    <location>
        <position position="277"/>
    </location>
</feature>
<comment type="catalytic activity">
    <reaction evidence="11">
        <text>DIMBOA beta-D-glucoside + H2O = DIMBOA + D-glucose</text>
        <dbReference type="Rhea" id="RHEA:33975"/>
        <dbReference type="ChEBI" id="CHEBI:4167"/>
        <dbReference type="ChEBI" id="CHEBI:15377"/>
        <dbReference type="ChEBI" id="CHEBI:18048"/>
        <dbReference type="ChEBI" id="CHEBI:37573"/>
        <dbReference type="EC" id="3.2.1.182"/>
    </reaction>
</comment>
<gene>
    <name evidence="16" type="ORF">C2845_PM18G01630</name>
</gene>
<keyword evidence="4" id="KW-0150">Chloroplast</keyword>
<keyword evidence="6 14" id="KW-0378">Hydrolase</keyword>
<sequence length="300" mass="34254">MALLASALMSRTTHPGLRSHIGPNGDNLSWRLPSSKKSQRRSCSSARAARPQARAWPWESPRRDWFGHRFVFGAATSAYQIEGAWNDSGKGPSTWDHFCHNHPEGTLEGGINYKGIKYYKNLINMLKENGIEPYATIFHWDTPQALEDKYGGFLNRRIVKEYTDFAKVCFEHFGNKVKHWFTFNEPHIFCSFAYGTGEHAPGRCSPEHNGATPCGDSLSEPYRVGHNILLAHTEVADLYKKFYKTGIDWIRSYSKGLKDLLMIIKERYGNPPIYITENGANIVEIKNMLTQFSRWAKENC</sequence>
<organism evidence="16 17">
    <name type="scientific">Panicum miliaceum</name>
    <name type="common">Proso millet</name>
    <name type="synonym">Broomcorn millet</name>
    <dbReference type="NCBI Taxonomy" id="4540"/>
    <lineage>
        <taxon>Eukaryota</taxon>
        <taxon>Viridiplantae</taxon>
        <taxon>Streptophyta</taxon>
        <taxon>Embryophyta</taxon>
        <taxon>Tracheophyta</taxon>
        <taxon>Spermatophyta</taxon>
        <taxon>Magnoliopsida</taxon>
        <taxon>Liliopsida</taxon>
        <taxon>Poales</taxon>
        <taxon>Poaceae</taxon>
        <taxon>PACMAD clade</taxon>
        <taxon>Panicoideae</taxon>
        <taxon>Panicodae</taxon>
        <taxon>Paniceae</taxon>
        <taxon>Panicinae</taxon>
        <taxon>Panicum</taxon>
        <taxon>Panicum sect. Panicum</taxon>
    </lineage>
</organism>
<feature type="compositionally biased region" description="Low complexity" evidence="15">
    <location>
        <begin position="33"/>
        <end position="48"/>
    </location>
</feature>
<dbReference type="PROSITE" id="PS00653">
    <property type="entry name" value="GLYCOSYL_HYDROL_F1_2"/>
    <property type="match status" value="1"/>
</dbReference>
<dbReference type="EMBL" id="PQIB02000017">
    <property type="protein sequence ID" value="RLM58117.1"/>
    <property type="molecule type" value="Genomic_DNA"/>
</dbReference>
<dbReference type="GO" id="GO:0008422">
    <property type="term" value="F:beta-glucosidase activity"/>
    <property type="evidence" value="ECO:0007669"/>
    <property type="project" value="TreeGrafter"/>
</dbReference>
<evidence type="ECO:0000256" key="8">
    <source>
        <dbReference type="ARBA" id="ARBA00023157"/>
    </source>
</evidence>
<reference evidence="17" key="1">
    <citation type="journal article" date="2019" name="Nat. Commun.">
        <title>The genome of broomcorn millet.</title>
        <authorList>
            <person name="Zou C."/>
            <person name="Miki D."/>
            <person name="Li D."/>
            <person name="Tang Q."/>
            <person name="Xiao L."/>
            <person name="Rajput S."/>
            <person name="Deng P."/>
            <person name="Jia W."/>
            <person name="Huang R."/>
            <person name="Zhang M."/>
            <person name="Sun Y."/>
            <person name="Hu J."/>
            <person name="Fu X."/>
            <person name="Schnable P.S."/>
            <person name="Li F."/>
            <person name="Zhang H."/>
            <person name="Feng B."/>
            <person name="Zhu X."/>
            <person name="Liu R."/>
            <person name="Schnable J.C."/>
            <person name="Zhu J.-K."/>
            <person name="Zhang H."/>
        </authorList>
    </citation>
    <scope>NUCLEOTIDE SEQUENCE [LARGE SCALE GENOMIC DNA]</scope>
</reference>
<comment type="caution">
    <text evidence="16">The sequence shown here is derived from an EMBL/GenBank/DDBJ whole genome shotgun (WGS) entry which is preliminary data.</text>
</comment>
<dbReference type="PANTHER" id="PTHR10353">
    <property type="entry name" value="GLYCOSYL HYDROLASE"/>
    <property type="match status" value="1"/>
</dbReference>
<keyword evidence="5" id="KW-0934">Plastid</keyword>
<name>A0A3L6PGW9_PANMI</name>
<evidence type="ECO:0000256" key="4">
    <source>
        <dbReference type="ARBA" id="ARBA00022528"/>
    </source>
</evidence>
<dbReference type="STRING" id="4540.A0A3L6PGW9"/>
<evidence type="ECO:0000313" key="17">
    <source>
        <dbReference type="Proteomes" id="UP000275267"/>
    </source>
</evidence>
<evidence type="ECO:0000256" key="11">
    <source>
        <dbReference type="ARBA" id="ARBA00049199"/>
    </source>
</evidence>
<comment type="catalytic activity">
    <reaction evidence="10">
        <text>DIBOA beta-D-glucoside + H2O = DIBOA + D-glucose</text>
        <dbReference type="Rhea" id="RHEA:33979"/>
        <dbReference type="ChEBI" id="CHEBI:4167"/>
        <dbReference type="ChEBI" id="CHEBI:15377"/>
        <dbReference type="ChEBI" id="CHEBI:63558"/>
        <dbReference type="ChEBI" id="CHEBI:63670"/>
        <dbReference type="EC" id="3.2.1.182"/>
    </reaction>
</comment>
<evidence type="ECO:0000256" key="3">
    <source>
        <dbReference type="ARBA" id="ARBA00012857"/>
    </source>
</evidence>
<dbReference type="InterPro" id="IPR018120">
    <property type="entry name" value="Glyco_hydro_1_AS"/>
</dbReference>
<feature type="region of interest" description="Disordered" evidence="15">
    <location>
        <begin position="14"/>
        <end position="48"/>
    </location>
</feature>
<keyword evidence="7" id="KW-0809">Transit peptide</keyword>
<evidence type="ECO:0000313" key="16">
    <source>
        <dbReference type="EMBL" id="RLM58117.1"/>
    </source>
</evidence>
<dbReference type="InterPro" id="IPR017853">
    <property type="entry name" value="GH"/>
</dbReference>
<dbReference type="Proteomes" id="UP000275267">
    <property type="component" value="Unassembled WGS sequence"/>
</dbReference>
<evidence type="ECO:0000256" key="14">
    <source>
        <dbReference type="RuleBase" id="RU004468"/>
    </source>
</evidence>
<dbReference type="AlphaFoldDB" id="A0A3L6PGW9"/>
<dbReference type="SUPFAM" id="SSF51445">
    <property type="entry name" value="(Trans)glycosidases"/>
    <property type="match status" value="1"/>
</dbReference>
<dbReference type="InterPro" id="IPR033132">
    <property type="entry name" value="GH_1_N_CS"/>
</dbReference>
<dbReference type="PROSITE" id="PS00572">
    <property type="entry name" value="GLYCOSYL_HYDROL_F1_1"/>
    <property type="match status" value="1"/>
</dbReference>
<evidence type="ECO:0000256" key="7">
    <source>
        <dbReference type="ARBA" id="ARBA00022946"/>
    </source>
</evidence>
<proteinExistence type="inferred from homology"/>
<dbReference type="Pfam" id="PF00232">
    <property type="entry name" value="Glyco_hydro_1"/>
    <property type="match status" value="2"/>
</dbReference>
<dbReference type="GO" id="GO:0009507">
    <property type="term" value="C:chloroplast"/>
    <property type="evidence" value="ECO:0007669"/>
    <property type="project" value="UniProtKB-SubCell"/>
</dbReference>
<dbReference type="GO" id="GO:0102726">
    <property type="term" value="F:DIMBOA glucoside beta-D-glucosidase activity"/>
    <property type="evidence" value="ECO:0007669"/>
    <property type="project" value="UniProtKB-EC"/>
</dbReference>
<dbReference type="PANTHER" id="PTHR10353:SF326">
    <property type="entry name" value="4-HYDROXY-7-METHOXY-3-OXO-3,4-DIHYDRO-2H-1,4-BENZOXAZIN-2-YL GLUCOSIDE BETA-D-GLUCOSIDASE 1, CHLOROPLASTIC"/>
    <property type="match status" value="1"/>
</dbReference>
<evidence type="ECO:0000256" key="6">
    <source>
        <dbReference type="ARBA" id="ARBA00022801"/>
    </source>
</evidence>
<comment type="similarity">
    <text evidence="2 13">Belongs to the glycosyl hydrolase 1 family.</text>
</comment>
<evidence type="ECO:0000256" key="10">
    <source>
        <dbReference type="ARBA" id="ARBA00048544"/>
    </source>
</evidence>
<dbReference type="EC" id="3.2.1.182" evidence="3"/>
<protein>
    <recommendedName>
        <fullName evidence="3">4-hydroxy-7-methoxy-3-oxo-3,4-dihydro-2H-1,4-benzoxazin-2-yl glucosidebeta-D-glucosidase</fullName>
        <ecNumber evidence="3">3.2.1.182</ecNumber>
    </recommendedName>
</protein>
<keyword evidence="17" id="KW-1185">Reference proteome</keyword>
<dbReference type="InterPro" id="IPR001360">
    <property type="entry name" value="Glyco_hydro_1"/>
</dbReference>
<evidence type="ECO:0000256" key="13">
    <source>
        <dbReference type="RuleBase" id="RU003690"/>
    </source>
</evidence>
<accession>A0A3L6PGW9</accession>
<dbReference type="Gene3D" id="3.20.20.80">
    <property type="entry name" value="Glycosidases"/>
    <property type="match status" value="3"/>
</dbReference>
<keyword evidence="8" id="KW-1015">Disulfide bond</keyword>
<keyword evidence="9 14" id="KW-0326">Glycosidase</keyword>
<dbReference type="OrthoDB" id="65569at2759"/>
<evidence type="ECO:0000256" key="9">
    <source>
        <dbReference type="ARBA" id="ARBA00023295"/>
    </source>
</evidence>